<dbReference type="InterPro" id="IPR002509">
    <property type="entry name" value="NODB_dom"/>
</dbReference>
<feature type="domain" description="NodB homology" evidence="2">
    <location>
        <begin position="45"/>
        <end position="227"/>
    </location>
</feature>
<evidence type="ECO:0000313" key="3">
    <source>
        <dbReference type="EMBL" id="TFU34415.1"/>
    </source>
</evidence>
<dbReference type="InterPro" id="IPR011330">
    <property type="entry name" value="Glyco_hydro/deAcase_b/a-brl"/>
</dbReference>
<dbReference type="SUPFAM" id="SSF88713">
    <property type="entry name" value="Glycoside hydrolase/deacetylase"/>
    <property type="match status" value="1"/>
</dbReference>
<dbReference type="Pfam" id="PF01522">
    <property type="entry name" value="Polysacc_deac_1"/>
    <property type="match status" value="1"/>
</dbReference>
<dbReference type="CDD" id="cd10917">
    <property type="entry name" value="CE4_NodB_like_6s_7s"/>
    <property type="match status" value="1"/>
</dbReference>
<accession>A0A4Y9G0C4</accession>
<dbReference type="GO" id="GO:0005975">
    <property type="term" value="P:carbohydrate metabolic process"/>
    <property type="evidence" value="ECO:0007669"/>
    <property type="project" value="InterPro"/>
</dbReference>
<feature type="region of interest" description="Disordered" evidence="1">
    <location>
        <begin position="1"/>
        <end position="31"/>
    </location>
</feature>
<evidence type="ECO:0000259" key="2">
    <source>
        <dbReference type="PROSITE" id="PS51677"/>
    </source>
</evidence>
<evidence type="ECO:0000256" key="1">
    <source>
        <dbReference type="SAM" id="MobiDB-lite"/>
    </source>
</evidence>
<gene>
    <name evidence="3" type="ORF">E4U02_01855</name>
</gene>
<reference evidence="3 4" key="1">
    <citation type="submission" date="2019-03" db="EMBL/GenBank/DDBJ databases">
        <title>Diversity of the mouse oral microbiome.</title>
        <authorList>
            <person name="Joseph S."/>
            <person name="Aduse-Opoku J."/>
            <person name="Curtis M."/>
            <person name="Wade W."/>
            <person name="Hashim A."/>
        </authorList>
    </citation>
    <scope>NUCLEOTIDE SEQUENCE [LARGE SCALE GENOMIC DNA]</scope>
    <source>
        <strain evidence="3 4">P1012</strain>
    </source>
</reference>
<proteinExistence type="predicted"/>
<feature type="compositionally biased region" description="Low complexity" evidence="1">
    <location>
        <begin position="1"/>
        <end position="12"/>
    </location>
</feature>
<name>A0A4Y9G0C4_9MICO</name>
<dbReference type="Gene3D" id="3.20.20.370">
    <property type="entry name" value="Glycoside hydrolase/deacetylase"/>
    <property type="match status" value="1"/>
</dbReference>
<dbReference type="AlphaFoldDB" id="A0A4Y9G0C4"/>
<protein>
    <submittedName>
        <fullName evidence="3">Polysaccharide deacetylase family protein</fullName>
    </submittedName>
</protein>
<dbReference type="Proteomes" id="UP000298358">
    <property type="component" value="Unassembled WGS sequence"/>
</dbReference>
<dbReference type="OrthoDB" id="9797391at2"/>
<dbReference type="EMBL" id="SPQB01000002">
    <property type="protein sequence ID" value="TFU34415.1"/>
    <property type="molecule type" value="Genomic_DNA"/>
</dbReference>
<keyword evidence="4" id="KW-1185">Reference proteome</keyword>
<comment type="caution">
    <text evidence="3">The sequence shown here is derived from an EMBL/GenBank/DDBJ whole genome shotgun (WGS) entry which is preliminary data.</text>
</comment>
<organism evidence="3 4">
    <name type="scientific">Microbacterium paludicola</name>
    <dbReference type="NCBI Taxonomy" id="300019"/>
    <lineage>
        <taxon>Bacteria</taxon>
        <taxon>Bacillati</taxon>
        <taxon>Actinomycetota</taxon>
        <taxon>Actinomycetes</taxon>
        <taxon>Micrococcales</taxon>
        <taxon>Microbacteriaceae</taxon>
        <taxon>Microbacterium</taxon>
    </lineage>
</organism>
<dbReference type="GO" id="GO:0016810">
    <property type="term" value="F:hydrolase activity, acting on carbon-nitrogen (but not peptide) bonds"/>
    <property type="evidence" value="ECO:0007669"/>
    <property type="project" value="InterPro"/>
</dbReference>
<evidence type="ECO:0000313" key="4">
    <source>
        <dbReference type="Proteomes" id="UP000298358"/>
    </source>
</evidence>
<sequence>MAVSQRTAARADPAPPASLPRPGGYRRAMPPTSADHVLHARGSGLVAALTFDDGPDPRATPALLDFLREHGIRAVFAVIGECILRPGGADILRRTVAEGHVLCNHSTSFADMGDWPADRVRADLEENLRIIRSVVPDADVPYWRAPNGSWGGTAEVAASLGMRPLAVANTILDWETQDVPTLVENLRAAMRPGELVLAHDGGGDRRGTLEAVRSVVTERLAEGWRFTLPAA</sequence>
<dbReference type="PANTHER" id="PTHR10587">
    <property type="entry name" value="GLYCOSYL TRANSFERASE-RELATED"/>
    <property type="match status" value="1"/>
</dbReference>
<dbReference type="InterPro" id="IPR050248">
    <property type="entry name" value="Polysacc_deacetylase_ArnD"/>
</dbReference>
<dbReference type="PROSITE" id="PS51677">
    <property type="entry name" value="NODB"/>
    <property type="match status" value="1"/>
</dbReference>